<evidence type="ECO:0000256" key="3">
    <source>
        <dbReference type="ARBA" id="ARBA00022723"/>
    </source>
</evidence>
<dbReference type="InterPro" id="IPR004808">
    <property type="entry name" value="AP_endonuc_1"/>
</dbReference>
<dbReference type="EC" id="3.1.11.2" evidence="13"/>
<feature type="domain" description="HhH-GPD" evidence="12">
    <location>
        <begin position="43"/>
        <end position="189"/>
    </location>
</feature>
<dbReference type="FunFam" id="1.10.340.30:FF:000001">
    <property type="entry name" value="Endonuclease III"/>
    <property type="match status" value="1"/>
</dbReference>
<feature type="binding site" evidence="10">
    <location>
        <position position="260"/>
    </location>
    <ligand>
        <name>Mg(2+)</name>
        <dbReference type="ChEBI" id="CHEBI:18420"/>
        <label>1</label>
    </ligand>
</feature>
<evidence type="ECO:0000256" key="7">
    <source>
        <dbReference type="ARBA" id="ARBA00023204"/>
    </source>
</evidence>
<evidence type="ECO:0000313" key="13">
    <source>
        <dbReference type="EMBL" id="MBC8176370.1"/>
    </source>
</evidence>
<dbReference type="CDD" id="cd00056">
    <property type="entry name" value="ENDO3c"/>
    <property type="match status" value="1"/>
</dbReference>
<dbReference type="Gene3D" id="1.10.340.30">
    <property type="entry name" value="Hypothetical protein, domain 2"/>
    <property type="match status" value="1"/>
</dbReference>
<reference evidence="13 14" key="1">
    <citation type="submission" date="2020-08" db="EMBL/GenBank/DDBJ databases">
        <title>Bridging the membrane lipid divide: bacteria of the FCB group superphylum have the potential to synthesize archaeal ether lipids.</title>
        <authorList>
            <person name="Villanueva L."/>
            <person name="Von Meijenfeldt F.A.B."/>
            <person name="Westbye A.B."/>
            <person name="Yadav S."/>
            <person name="Hopmans E.C."/>
            <person name="Dutilh B.E."/>
            <person name="Sinninghe Damste J.S."/>
        </authorList>
    </citation>
    <scope>NUCLEOTIDE SEQUENCE [LARGE SCALE GENOMIC DNA]</scope>
    <source>
        <strain evidence="13">NIOZ-UU27</strain>
    </source>
</reference>
<keyword evidence="7" id="KW-0234">DNA repair</keyword>
<dbReference type="FunFam" id="3.60.10.10:FF:000026">
    <property type="entry name" value="Exodeoxyribonuclease III"/>
    <property type="match status" value="1"/>
</dbReference>
<proteinExistence type="inferred from homology"/>
<gene>
    <name evidence="13" type="primary">xth</name>
    <name evidence="13" type="ORF">H8E19_03120</name>
</gene>
<comment type="cofactor">
    <cofactor evidence="10">
        <name>Mg(2+)</name>
        <dbReference type="ChEBI" id="CHEBI:18420"/>
    </cofactor>
    <cofactor evidence="10">
        <name>Mn(2+)</name>
        <dbReference type="ChEBI" id="CHEBI:29035"/>
    </cofactor>
    <text evidence="10">Probably binds two magnesium or manganese ions per subunit.</text>
</comment>
<feature type="binding site" evidence="10">
    <location>
        <position position="232"/>
    </location>
    <ligand>
        <name>Mg(2+)</name>
        <dbReference type="ChEBI" id="CHEBI:18420"/>
        <label>1</label>
    </ligand>
</feature>
<evidence type="ECO:0000256" key="9">
    <source>
        <dbReference type="PIRSR" id="PIRSR604808-1"/>
    </source>
</evidence>
<dbReference type="NCBIfam" id="TIGR00195">
    <property type="entry name" value="exoDNase_III"/>
    <property type="match status" value="1"/>
</dbReference>
<dbReference type="GO" id="GO:0003677">
    <property type="term" value="F:DNA binding"/>
    <property type="evidence" value="ECO:0007669"/>
    <property type="project" value="InterPro"/>
</dbReference>
<evidence type="ECO:0000259" key="12">
    <source>
        <dbReference type="SMART" id="SM00478"/>
    </source>
</evidence>
<keyword evidence="4" id="KW-0227">DNA damage</keyword>
<feature type="active site" evidence="9">
    <location>
        <position position="333"/>
    </location>
</feature>
<sequence length="480" mass="54223">MDIKLESFLLAVEQEVANYHTPVVDLIAVQTRDPFKVLVATILSARTRDETTSRASRRLFKEAPDIHALAGLSEKRIRKLIQPVGFFNNKAKYLYGLPDALKPYADKVPDELDKLLKLPGVGRKTANLVLSVAFDKPAICVDTHVHRIMNIWGFVNTKNPEATEKALRKILPVKYWKKVNSILVAFGQERCKPVGPQCDCCLFDQDCPKNGVTPRRLKKGSGSRTMKFISWNVNGLRAAAKTGFVDIVKGSGADIFAVQETRAWPDQLSDELKDIPGYSSYFCQAKKKGYSGVAVYTRKKPLRVATGIGVDHFDHEGRALTLEFADFFLVNVYFPNAQHGLKRIGYKIAFNNALFEYVKQLSVHKTTIICGDFNVAHKAIDLANPKANEKNPGFSIEERNWMDSFINAGWVDSFRIFNQEPGQYSWWSYRFNARSRNIGWRIDYFIIDENSKSRLYDAAILADVLGSDHCPVQMELKTGL</sequence>
<dbReference type="GO" id="GO:0008081">
    <property type="term" value="F:phosphoric diester hydrolase activity"/>
    <property type="evidence" value="ECO:0007669"/>
    <property type="project" value="TreeGrafter"/>
</dbReference>
<keyword evidence="5 13" id="KW-0378">Hydrolase</keyword>
<dbReference type="GO" id="GO:0019104">
    <property type="term" value="F:DNA N-glycosylase activity"/>
    <property type="evidence" value="ECO:0007669"/>
    <property type="project" value="UniProtKB-ARBA"/>
</dbReference>
<name>A0A8J6MX64_9DELT</name>
<feature type="binding site" evidence="10">
    <location>
        <position position="468"/>
    </location>
    <ligand>
        <name>Mg(2+)</name>
        <dbReference type="ChEBI" id="CHEBI:18420"/>
        <label>1</label>
    </ligand>
</feature>
<dbReference type="AlphaFoldDB" id="A0A8J6MX64"/>
<dbReference type="Pfam" id="PF00633">
    <property type="entry name" value="HHH"/>
    <property type="match status" value="1"/>
</dbReference>
<evidence type="ECO:0000313" key="14">
    <source>
        <dbReference type="Proteomes" id="UP000650524"/>
    </source>
</evidence>
<dbReference type="PROSITE" id="PS51435">
    <property type="entry name" value="AP_NUCLEASE_F1_4"/>
    <property type="match status" value="1"/>
</dbReference>
<protein>
    <submittedName>
        <fullName evidence="13">Exodeoxyribonuclease III</fullName>
        <ecNumber evidence="13">3.1.11.2</ecNumber>
    </submittedName>
</protein>
<comment type="caution">
    <text evidence="13">The sequence shown here is derived from an EMBL/GenBank/DDBJ whole genome shotgun (WGS) entry which is preliminary data.</text>
</comment>
<evidence type="ECO:0000256" key="6">
    <source>
        <dbReference type="ARBA" id="ARBA00022842"/>
    </source>
</evidence>
<dbReference type="InterPro" id="IPR011257">
    <property type="entry name" value="DNA_glycosylase"/>
</dbReference>
<dbReference type="GO" id="GO:0006284">
    <property type="term" value="P:base-excision repair"/>
    <property type="evidence" value="ECO:0007669"/>
    <property type="project" value="InterPro"/>
</dbReference>
<feature type="active site" description="Proton acceptor" evidence="9">
    <location>
        <position position="469"/>
    </location>
</feature>
<evidence type="ECO:0000256" key="2">
    <source>
        <dbReference type="ARBA" id="ARBA00008343"/>
    </source>
</evidence>
<dbReference type="Gene3D" id="1.10.1670.10">
    <property type="entry name" value="Helix-hairpin-Helix base-excision DNA repair enzymes (C-terminal)"/>
    <property type="match status" value="1"/>
</dbReference>
<dbReference type="SUPFAM" id="SSF56219">
    <property type="entry name" value="DNase I-like"/>
    <property type="match status" value="1"/>
</dbReference>
<keyword evidence="8" id="KW-0326">Glycosidase</keyword>
<dbReference type="InterPro" id="IPR003265">
    <property type="entry name" value="HhH-GPD_domain"/>
</dbReference>
<comment type="similarity">
    <text evidence="2">Belongs to the Nth/MutY family.</text>
</comment>
<feature type="binding site" evidence="10">
    <location>
        <position position="374"/>
    </location>
    <ligand>
        <name>Mg(2+)</name>
        <dbReference type="ChEBI" id="CHEBI:18420"/>
        <label>1</label>
    </ligand>
</feature>
<dbReference type="InterPro" id="IPR005135">
    <property type="entry name" value="Endo/exonuclease/phosphatase"/>
</dbReference>
<dbReference type="SMART" id="SM00478">
    <property type="entry name" value="ENDO3c"/>
    <property type="match status" value="1"/>
</dbReference>
<dbReference type="Gene3D" id="3.60.10.10">
    <property type="entry name" value="Endonuclease/exonuclease/phosphatase"/>
    <property type="match status" value="1"/>
</dbReference>
<dbReference type="Pfam" id="PF00730">
    <property type="entry name" value="HhH-GPD"/>
    <property type="match status" value="1"/>
</dbReference>
<keyword evidence="10" id="KW-0464">Manganese</keyword>
<evidence type="ECO:0000256" key="5">
    <source>
        <dbReference type="ARBA" id="ARBA00022801"/>
    </source>
</evidence>
<dbReference type="GO" id="GO:0008311">
    <property type="term" value="F:double-stranded DNA 3'-5' DNA exonuclease activity"/>
    <property type="evidence" value="ECO:0007669"/>
    <property type="project" value="UniProtKB-EC"/>
</dbReference>
<dbReference type="EMBL" id="JACNJD010000129">
    <property type="protein sequence ID" value="MBC8176370.1"/>
    <property type="molecule type" value="Genomic_DNA"/>
</dbReference>
<feature type="active site" description="Proton donor/acceptor" evidence="9">
    <location>
        <position position="372"/>
    </location>
</feature>
<feature type="site" description="Interaction with DNA substrate" evidence="11">
    <location>
        <position position="469"/>
    </location>
</feature>
<evidence type="ECO:0000256" key="11">
    <source>
        <dbReference type="PIRSR" id="PIRSR604808-3"/>
    </source>
</evidence>
<dbReference type="Proteomes" id="UP000650524">
    <property type="component" value="Unassembled WGS sequence"/>
</dbReference>
<evidence type="ECO:0000256" key="4">
    <source>
        <dbReference type="ARBA" id="ARBA00022763"/>
    </source>
</evidence>
<dbReference type="InterPro" id="IPR023170">
    <property type="entry name" value="HhH_base_excis_C"/>
</dbReference>
<dbReference type="PANTHER" id="PTHR22748">
    <property type="entry name" value="AP ENDONUCLEASE"/>
    <property type="match status" value="1"/>
</dbReference>
<dbReference type="GO" id="GO:0046872">
    <property type="term" value="F:metal ion binding"/>
    <property type="evidence" value="ECO:0007669"/>
    <property type="project" value="UniProtKB-KW"/>
</dbReference>
<dbReference type="InterPro" id="IPR000445">
    <property type="entry name" value="HhH_motif"/>
</dbReference>
<accession>A0A8J6MX64</accession>
<evidence type="ECO:0000256" key="10">
    <source>
        <dbReference type="PIRSR" id="PIRSR604808-2"/>
    </source>
</evidence>
<dbReference type="PANTHER" id="PTHR22748:SF6">
    <property type="entry name" value="DNA-(APURINIC OR APYRIMIDINIC SITE) ENDONUCLEASE"/>
    <property type="match status" value="1"/>
</dbReference>
<keyword evidence="6 10" id="KW-0460">Magnesium</keyword>
<dbReference type="NCBIfam" id="TIGR00633">
    <property type="entry name" value="xth"/>
    <property type="match status" value="1"/>
</dbReference>
<feature type="site" description="Important for catalytic activity" evidence="11">
    <location>
        <position position="443"/>
    </location>
</feature>
<dbReference type="Pfam" id="PF03372">
    <property type="entry name" value="Exo_endo_phos"/>
    <property type="match status" value="1"/>
</dbReference>
<keyword evidence="3 10" id="KW-0479">Metal-binding</keyword>
<comment type="similarity">
    <text evidence="1">Belongs to the DNA repair enzymes AP/ExoA family.</text>
</comment>
<evidence type="ECO:0000256" key="1">
    <source>
        <dbReference type="ARBA" id="ARBA00007092"/>
    </source>
</evidence>
<feature type="binding site" evidence="10">
    <location>
        <position position="469"/>
    </location>
    <ligand>
        <name>Mg(2+)</name>
        <dbReference type="ChEBI" id="CHEBI:18420"/>
        <label>1</label>
    </ligand>
</feature>
<feature type="site" description="Transition state stabilizer" evidence="11">
    <location>
        <position position="374"/>
    </location>
</feature>
<organism evidence="13 14">
    <name type="scientific">Candidatus Desulfacyla euxinica</name>
    <dbReference type="NCBI Taxonomy" id="2841693"/>
    <lineage>
        <taxon>Bacteria</taxon>
        <taxon>Deltaproteobacteria</taxon>
        <taxon>Candidatus Desulfacyla</taxon>
    </lineage>
</organism>
<dbReference type="SUPFAM" id="SSF48150">
    <property type="entry name" value="DNA-glycosylase"/>
    <property type="match status" value="1"/>
</dbReference>
<dbReference type="InterPro" id="IPR036691">
    <property type="entry name" value="Endo/exonu/phosph_ase_sf"/>
</dbReference>
<feature type="binding site" evidence="10">
    <location>
        <position position="372"/>
    </location>
    <ligand>
        <name>Mg(2+)</name>
        <dbReference type="ChEBI" id="CHEBI:18420"/>
        <label>1</label>
    </ligand>
</feature>
<dbReference type="GO" id="GO:0003906">
    <property type="term" value="F:DNA-(apurinic or apyrimidinic site) endonuclease activity"/>
    <property type="evidence" value="ECO:0007669"/>
    <property type="project" value="TreeGrafter"/>
</dbReference>
<evidence type="ECO:0000256" key="8">
    <source>
        <dbReference type="ARBA" id="ARBA00023295"/>
    </source>
</evidence>